<feature type="region of interest" description="Disordered" evidence="1">
    <location>
        <begin position="552"/>
        <end position="589"/>
    </location>
</feature>
<dbReference type="STRING" id="1002804.HBZC1_01380"/>
<dbReference type="EMBL" id="FR871757">
    <property type="protein sequence ID" value="CCB79124.1"/>
    <property type="molecule type" value="Genomic_DNA"/>
</dbReference>
<organism evidence="2 3">
    <name type="scientific">Helicobacter bizzozeronii (strain CIII-1)</name>
    <dbReference type="NCBI Taxonomy" id="1002804"/>
    <lineage>
        <taxon>Bacteria</taxon>
        <taxon>Pseudomonadati</taxon>
        <taxon>Campylobacterota</taxon>
        <taxon>Epsilonproteobacteria</taxon>
        <taxon>Campylobacterales</taxon>
        <taxon>Helicobacteraceae</taxon>
        <taxon>Helicobacter</taxon>
    </lineage>
</organism>
<dbReference type="AlphaFoldDB" id="F8KQW9"/>
<dbReference type="KEGG" id="hbi:HBZC1_01380"/>
<sequence length="589" mass="68162">MLDFNVLKEMFEQDLQASSPSMEEFKQALAYYHGNQLPPDVLNTILERGQSPIVENIYKMIVNKILGYKIQSIQEVRLTPRQEEDKPLADLLNDLLKYFSQKRNFDQEMIKRDKDLIMGGLSVVELWAIEDEHGYIDIELKALDPLSFIIDYLSTHPNALDARRFHKVLIKDEASLKQILPDVEIIYTHNKQERLARIIETWAKEFEGGEWIWNRYLWSEQGGIYKFESKPFKNNLHPFIIAKFYQDEQNHYYGLFRDIKPMQDYINYAENRMGNMMGSFKAMFEEDGVLNIDEFVEQMSLDNAIVKVRPGALKDNKIQFINNQADIAALSQKAEQKRQLIRILAGLNDESLGMAINRQSGVAIAQRKESGLMGLQNFLKVSDEMDKRIFELAVSLMSHYFTKKQVFRIVDAKIGDRYFSINDNDQHKIKPCKFDLIYKTQLKTESKDERFTHWNELLKVVSPIAPSLVPQLLPLILKDMDSPITADVMEVLEQDQQAQAQQAQAQAPYNQQLQALELQKIQAQILELQAKAQKYSQQGALVQAHTTSEEISQVQAIEGQADPTQENNPPKKPKGSEWQKYPSAHHLEY</sequence>
<dbReference type="RefSeq" id="WP_013889637.1">
    <property type="nucleotide sequence ID" value="NC_015674.1"/>
</dbReference>
<evidence type="ECO:0000313" key="3">
    <source>
        <dbReference type="Proteomes" id="UP000008387"/>
    </source>
</evidence>
<evidence type="ECO:0000256" key="1">
    <source>
        <dbReference type="SAM" id="MobiDB-lite"/>
    </source>
</evidence>
<protein>
    <submittedName>
        <fullName evidence="2">Portal protein</fullName>
    </submittedName>
</protein>
<dbReference type="InterPro" id="IPR032427">
    <property type="entry name" value="P22_portal"/>
</dbReference>
<dbReference type="Proteomes" id="UP000008387">
    <property type="component" value="Chromosome"/>
</dbReference>
<gene>
    <name evidence="2" type="ordered locus">HBZC1_01380</name>
</gene>
<name>F8KQW9_HELBC</name>
<reference evidence="2 3" key="1">
    <citation type="journal article" date="2011" name="J. Bacteriol.">
        <title>Genome sequence of Helicobacter bizzozeronii strain CIII-1, an isolate from human gastric mucosa.</title>
        <authorList>
            <person name="Schott T."/>
            <person name="Rossi M."/>
            <person name="Hanninen M.L."/>
        </authorList>
    </citation>
    <scope>NUCLEOTIDE SEQUENCE [LARGE SCALE GENOMIC DNA]</scope>
    <source>
        <strain evidence="2 3">CIII-1</strain>
    </source>
</reference>
<evidence type="ECO:0000313" key="2">
    <source>
        <dbReference type="EMBL" id="CCB79124.1"/>
    </source>
</evidence>
<keyword evidence="3" id="KW-1185">Reference proteome</keyword>
<dbReference type="eggNOG" id="COG3170">
    <property type="taxonomic scope" value="Bacteria"/>
</dbReference>
<dbReference type="Pfam" id="PF16510">
    <property type="entry name" value="P22_portal"/>
    <property type="match status" value="1"/>
</dbReference>
<dbReference type="HOGENOM" id="CLU_039391_0_0_7"/>
<accession>F8KQW9</accession>
<proteinExistence type="predicted"/>